<dbReference type="GO" id="GO:0016887">
    <property type="term" value="F:ATP hydrolysis activity"/>
    <property type="evidence" value="ECO:0007669"/>
    <property type="project" value="InterPro"/>
</dbReference>
<dbReference type="InterPro" id="IPR003593">
    <property type="entry name" value="AAA+_ATPase"/>
</dbReference>
<evidence type="ECO:0000256" key="1">
    <source>
        <dbReference type="ARBA" id="ARBA00022741"/>
    </source>
</evidence>
<dbReference type="GO" id="GO:0005886">
    <property type="term" value="C:plasma membrane"/>
    <property type="evidence" value="ECO:0007669"/>
    <property type="project" value="TreeGrafter"/>
</dbReference>
<evidence type="ECO:0000259" key="4">
    <source>
        <dbReference type="PROSITE" id="PS50893"/>
    </source>
</evidence>
<dbReference type="PROSITE" id="PS50893">
    <property type="entry name" value="ABC_TRANSPORTER_2"/>
    <property type="match status" value="1"/>
</dbReference>
<reference evidence="5 6" key="1">
    <citation type="journal article" date="2017" name="BMC Genomics">
        <title>Comparative genomic and phylogenomic analyses of the Bifidobacteriaceae family.</title>
        <authorList>
            <person name="Lugli G.A."/>
            <person name="Milani C."/>
            <person name="Turroni F."/>
            <person name="Duranti S."/>
            <person name="Mancabelli L."/>
            <person name="Mangifesta M."/>
            <person name="Ferrario C."/>
            <person name="Modesto M."/>
            <person name="Mattarelli P."/>
            <person name="Jiri K."/>
            <person name="van Sinderen D."/>
            <person name="Ventura M."/>
        </authorList>
    </citation>
    <scope>NUCLEOTIDE SEQUENCE [LARGE SCALE GENOMIC DNA]</scope>
    <source>
        <strain evidence="5 6">DSM 24744</strain>
    </source>
</reference>
<dbReference type="PROSITE" id="PS00211">
    <property type="entry name" value="ABC_TRANSPORTER_1"/>
    <property type="match status" value="1"/>
</dbReference>
<dbReference type="SUPFAM" id="SSF52540">
    <property type="entry name" value="P-loop containing nucleoside triphosphate hydrolases"/>
    <property type="match status" value="1"/>
</dbReference>
<evidence type="ECO:0000256" key="2">
    <source>
        <dbReference type="ARBA" id="ARBA00022840"/>
    </source>
</evidence>
<name>A0A261ERS4_9BIFI</name>
<dbReference type="AlphaFoldDB" id="A0A261ERS4"/>
<proteinExistence type="predicted"/>
<accession>A0A261ERS4</accession>
<protein>
    <submittedName>
        <fullName evidence="5">ABC transporter ATP-binding protein</fullName>
    </submittedName>
</protein>
<keyword evidence="1" id="KW-0547">Nucleotide-binding</keyword>
<dbReference type="EMBL" id="MWWQ01000014">
    <property type="protein sequence ID" value="OZG49559.1"/>
    <property type="molecule type" value="Genomic_DNA"/>
</dbReference>
<dbReference type="GO" id="GO:0022857">
    <property type="term" value="F:transmembrane transporter activity"/>
    <property type="evidence" value="ECO:0007669"/>
    <property type="project" value="TreeGrafter"/>
</dbReference>
<dbReference type="InterPro" id="IPR015854">
    <property type="entry name" value="ABC_transpr_LolD-like"/>
</dbReference>
<dbReference type="Gene3D" id="3.40.50.300">
    <property type="entry name" value="P-loop containing nucleotide triphosphate hydrolases"/>
    <property type="match status" value="1"/>
</dbReference>
<evidence type="ECO:0000313" key="6">
    <source>
        <dbReference type="Proteomes" id="UP000216454"/>
    </source>
</evidence>
<evidence type="ECO:0000313" key="5">
    <source>
        <dbReference type="EMBL" id="OZG49559.1"/>
    </source>
</evidence>
<keyword evidence="2 5" id="KW-0067">ATP-binding</keyword>
<dbReference type="GO" id="GO:0005524">
    <property type="term" value="F:ATP binding"/>
    <property type="evidence" value="ECO:0007669"/>
    <property type="project" value="UniProtKB-KW"/>
</dbReference>
<dbReference type="Pfam" id="PF00005">
    <property type="entry name" value="ABC_tran"/>
    <property type="match status" value="1"/>
</dbReference>
<sequence>MGNFTMDTGATPLLQVRDASCRAASSSTDDSEASIFRGIDLDVHAGQILDLVGPSGSGKSSLLTCIARLNPRANAHLTLDGVDANDMSVEQWRTRVAYLPQKSLLPGSTVKEAIVLPYTFASMHGAQRPDDQQIRDALDAVGLADVELTRDPHDLSGGQAARVSMIRSILMFPKVLLADEVDAGLDDTNAWLVGVYMADFAHRHGMALIRVRHRAPDGLADAIATLAEGRLTVEPVESSHAADASQPHDTAEPQTAQSEQAERNAQ</sequence>
<dbReference type="InterPro" id="IPR003439">
    <property type="entry name" value="ABC_transporter-like_ATP-bd"/>
</dbReference>
<dbReference type="PANTHER" id="PTHR24220">
    <property type="entry name" value="IMPORT ATP-BINDING PROTEIN"/>
    <property type="match status" value="1"/>
</dbReference>
<dbReference type="InterPro" id="IPR017871">
    <property type="entry name" value="ABC_transporter-like_CS"/>
</dbReference>
<dbReference type="InterPro" id="IPR027417">
    <property type="entry name" value="P-loop_NTPase"/>
</dbReference>
<keyword evidence="6" id="KW-1185">Reference proteome</keyword>
<feature type="region of interest" description="Disordered" evidence="3">
    <location>
        <begin position="234"/>
        <end position="266"/>
    </location>
</feature>
<evidence type="ECO:0000256" key="3">
    <source>
        <dbReference type="SAM" id="MobiDB-lite"/>
    </source>
</evidence>
<dbReference type="Proteomes" id="UP000216454">
    <property type="component" value="Unassembled WGS sequence"/>
</dbReference>
<feature type="domain" description="ABC transporter" evidence="4">
    <location>
        <begin position="14"/>
        <end position="260"/>
    </location>
</feature>
<comment type="caution">
    <text evidence="5">The sequence shown here is derived from an EMBL/GenBank/DDBJ whole genome shotgun (WGS) entry which is preliminary data.</text>
</comment>
<dbReference type="RefSeq" id="WP_244569202.1">
    <property type="nucleotide sequence ID" value="NZ_MWWQ01000014.1"/>
</dbReference>
<dbReference type="SMART" id="SM00382">
    <property type="entry name" value="AAA"/>
    <property type="match status" value="1"/>
</dbReference>
<gene>
    <name evidence="5" type="ORF">PSSU_1383</name>
</gene>
<organism evidence="5 6">
    <name type="scientific">Pseudoscardovia suis</name>
    <dbReference type="NCBI Taxonomy" id="987063"/>
    <lineage>
        <taxon>Bacteria</taxon>
        <taxon>Bacillati</taxon>
        <taxon>Actinomycetota</taxon>
        <taxon>Actinomycetes</taxon>
        <taxon>Bifidobacteriales</taxon>
        <taxon>Bifidobacteriaceae</taxon>
        <taxon>Pseudoscardovia</taxon>
    </lineage>
</organism>